<accession>I3U9S1</accession>
<gene>
    <name evidence="1" type="ordered locus">TKWG_06600</name>
</gene>
<keyword evidence="2" id="KW-1185">Reference proteome</keyword>
<sequence length="60" mass="6672">MNYLKCNSESAIGEAAKAVIFFNRLQSCLFRGKIVFNRLQAAGNAGFTRLICFLLLVCLI</sequence>
<evidence type="ECO:0000313" key="2">
    <source>
        <dbReference type="Proteomes" id="UP000005267"/>
    </source>
</evidence>
<evidence type="ECO:0000313" key="1">
    <source>
        <dbReference type="EMBL" id="AFK61759.1"/>
    </source>
</evidence>
<dbReference type="AlphaFoldDB" id="I3U9S1"/>
<reference evidence="2" key="2">
    <citation type="journal article" date="2013" name="PLoS ONE">
        <title>Genome implosion elicits host-confinement in Alcaligenaceae: evidence from the comparative genomics of Tetrathiobacter kashmirensis, a pathogen in the making.</title>
        <authorList>
            <person name="Ghosh W."/>
            <person name="Alam M."/>
            <person name="Roy C."/>
            <person name="Pyne P."/>
            <person name="George A."/>
            <person name="Chakraborty R."/>
            <person name="Majumder S."/>
            <person name="Agarwal A."/>
            <person name="Chakraborty S."/>
            <person name="Majumdar S."/>
            <person name="Gupta S.K."/>
        </authorList>
    </citation>
    <scope>NUCLEOTIDE SEQUENCE [LARGE SCALE GENOMIC DNA]</scope>
    <source>
        <strain evidence="2">WT001</strain>
    </source>
</reference>
<dbReference type="EMBL" id="CP003555">
    <property type="protein sequence ID" value="AFK61759.1"/>
    <property type="molecule type" value="Genomic_DNA"/>
</dbReference>
<dbReference type="HOGENOM" id="CLU_2930767_0_0_4"/>
<dbReference type="KEGG" id="aka:TKWG_06600"/>
<name>I3U9S1_ADVKW</name>
<protein>
    <submittedName>
        <fullName evidence="1">Uncharacterized protein</fullName>
    </submittedName>
</protein>
<dbReference type="STRING" id="1036672.TKWG_06600"/>
<organism evidence="1 2">
    <name type="scientific">Advenella kashmirensis (strain DSM 17095 / LMG 22695 / WT001)</name>
    <name type="common">Tetrathiobacter kashmirensis</name>
    <dbReference type="NCBI Taxonomy" id="1036672"/>
    <lineage>
        <taxon>Bacteria</taxon>
        <taxon>Pseudomonadati</taxon>
        <taxon>Pseudomonadota</taxon>
        <taxon>Betaproteobacteria</taxon>
        <taxon>Burkholderiales</taxon>
        <taxon>Alcaligenaceae</taxon>
    </lineage>
</organism>
<dbReference type="Proteomes" id="UP000005267">
    <property type="component" value="Chromosome"/>
</dbReference>
<proteinExistence type="predicted"/>
<reference evidence="1 2" key="1">
    <citation type="journal article" date="2011" name="J. Bacteriol.">
        <title>Whole-genome shotgun sequencing of the sulfur-oxidizing chemoautotroph Tetrathiobacter kashmirensis.</title>
        <authorList>
            <person name="Ghosh W."/>
            <person name="George A."/>
            <person name="Agarwal A."/>
            <person name="Raj P."/>
            <person name="Alam M."/>
            <person name="Pyne P."/>
            <person name="Das Gupta S.K."/>
        </authorList>
    </citation>
    <scope>NUCLEOTIDE SEQUENCE [LARGE SCALE GENOMIC DNA]</scope>
    <source>
        <strain evidence="1 2">WT001</strain>
    </source>
</reference>